<comment type="caution">
    <text evidence="1">The sequence shown here is derived from an EMBL/GenBank/DDBJ whole genome shotgun (WGS) entry which is preliminary data.</text>
</comment>
<name>A0ABW5I435_9PSEU</name>
<proteinExistence type="predicted"/>
<reference evidence="2" key="1">
    <citation type="journal article" date="2019" name="Int. J. Syst. Evol. Microbiol.">
        <title>The Global Catalogue of Microorganisms (GCM) 10K type strain sequencing project: providing services to taxonomists for standard genome sequencing and annotation.</title>
        <authorList>
            <consortium name="The Broad Institute Genomics Platform"/>
            <consortium name="The Broad Institute Genome Sequencing Center for Infectious Disease"/>
            <person name="Wu L."/>
            <person name="Ma J."/>
        </authorList>
    </citation>
    <scope>NUCLEOTIDE SEQUENCE [LARGE SCALE GENOMIC DNA]</scope>
    <source>
        <strain evidence="2">CGMCC 4.7638</strain>
    </source>
</reference>
<gene>
    <name evidence="1" type="ORF">ACFSUT_25790</name>
</gene>
<organism evidence="1 2">
    <name type="scientific">Amycolatopsis albidoflavus</name>
    <dbReference type="NCBI Taxonomy" id="102226"/>
    <lineage>
        <taxon>Bacteria</taxon>
        <taxon>Bacillati</taxon>
        <taxon>Actinomycetota</taxon>
        <taxon>Actinomycetes</taxon>
        <taxon>Pseudonocardiales</taxon>
        <taxon>Pseudonocardiaceae</taxon>
        <taxon>Amycolatopsis</taxon>
    </lineage>
</organism>
<dbReference type="EMBL" id="JBHUKQ010000014">
    <property type="protein sequence ID" value="MFD2483716.1"/>
    <property type="molecule type" value="Genomic_DNA"/>
</dbReference>
<evidence type="ECO:0000313" key="2">
    <source>
        <dbReference type="Proteomes" id="UP001597542"/>
    </source>
</evidence>
<evidence type="ECO:0000313" key="1">
    <source>
        <dbReference type="EMBL" id="MFD2483716.1"/>
    </source>
</evidence>
<sequence>MIVISPAAVRQTPPASARLLPKPVHPSQVLALERDLHPAARRAA</sequence>
<accession>A0ABW5I435</accession>
<dbReference type="RefSeq" id="WP_344284393.1">
    <property type="nucleotide sequence ID" value="NZ_BAAAHV010000022.1"/>
</dbReference>
<protein>
    <submittedName>
        <fullName evidence="1">Uncharacterized protein</fullName>
    </submittedName>
</protein>
<dbReference type="Proteomes" id="UP001597542">
    <property type="component" value="Unassembled WGS sequence"/>
</dbReference>
<keyword evidence="2" id="KW-1185">Reference proteome</keyword>